<evidence type="ECO:0000313" key="2">
    <source>
        <dbReference type="EMBL" id="EHO72938.1"/>
    </source>
</evidence>
<sequence length="50" mass="5949">MVKVQSQGPYMLRDEQLVHLSAVDLSTVLFSYSFIFAFHCTDFRRKYLFL</sequence>
<organism evidence="2 3">
    <name type="scientific">Segatella maculosa OT 289</name>
    <dbReference type="NCBI Taxonomy" id="999422"/>
    <lineage>
        <taxon>Bacteria</taxon>
        <taxon>Pseudomonadati</taxon>
        <taxon>Bacteroidota</taxon>
        <taxon>Bacteroidia</taxon>
        <taxon>Bacteroidales</taxon>
        <taxon>Prevotellaceae</taxon>
        <taxon>Segatella</taxon>
    </lineage>
</organism>
<dbReference type="EMBL" id="AGEK01000016">
    <property type="protein sequence ID" value="EHO72938.1"/>
    <property type="molecule type" value="Genomic_DNA"/>
</dbReference>
<proteinExistence type="predicted"/>
<dbReference type="HOGENOM" id="CLU_3121206_0_0_10"/>
<gene>
    <name evidence="2" type="ORF">HMPREF9944_00531</name>
</gene>
<keyword evidence="1" id="KW-0812">Transmembrane</keyword>
<evidence type="ECO:0000256" key="1">
    <source>
        <dbReference type="SAM" id="Phobius"/>
    </source>
</evidence>
<keyword evidence="1" id="KW-1133">Transmembrane helix</keyword>
<dbReference type="STRING" id="999422.HMPREF9944_00531"/>
<comment type="caution">
    <text evidence="2">The sequence shown here is derived from an EMBL/GenBank/DDBJ whole genome shotgun (WGS) entry which is preliminary data.</text>
</comment>
<name>H1HK37_9BACT</name>
<dbReference type="PATRIC" id="fig|999422.3.peg.533"/>
<dbReference type="Proteomes" id="UP000003167">
    <property type="component" value="Unassembled WGS sequence"/>
</dbReference>
<keyword evidence="1" id="KW-0472">Membrane</keyword>
<evidence type="ECO:0000313" key="3">
    <source>
        <dbReference type="Proteomes" id="UP000003167"/>
    </source>
</evidence>
<protein>
    <submittedName>
        <fullName evidence="2">Uncharacterized protein</fullName>
    </submittedName>
</protein>
<accession>H1HK37</accession>
<dbReference type="AlphaFoldDB" id="H1HK37"/>
<keyword evidence="3" id="KW-1185">Reference proteome</keyword>
<reference evidence="2 3" key="1">
    <citation type="submission" date="2011-12" db="EMBL/GenBank/DDBJ databases">
        <title>The Genome Sequence of Prevotella maculosa OT 289.</title>
        <authorList>
            <consortium name="The Broad Institute Genome Sequencing Platform"/>
            <person name="Earl A."/>
            <person name="Ward D."/>
            <person name="Feldgarden M."/>
            <person name="Gevers D."/>
            <person name="Izard J."/>
            <person name="Blanton J.M."/>
            <person name="Mathney J."/>
            <person name="Tanner A.C."/>
            <person name="Dewhirst F.E."/>
            <person name="Young S.K."/>
            <person name="Zeng Q."/>
            <person name="Gargeya S."/>
            <person name="Fitzgerald M."/>
            <person name="Haas B."/>
            <person name="Abouelleil A."/>
            <person name="Alvarado L."/>
            <person name="Arachchi H.M."/>
            <person name="Berlin A."/>
            <person name="Chapman S.B."/>
            <person name="Gearin G."/>
            <person name="Goldberg J."/>
            <person name="Griggs A."/>
            <person name="Gujja S."/>
            <person name="Hansen M."/>
            <person name="Heiman D."/>
            <person name="Howarth C."/>
            <person name="Larimer J."/>
            <person name="Lui A."/>
            <person name="MacDonald P.J.P."/>
            <person name="McCowen C."/>
            <person name="Montmayeur A."/>
            <person name="Murphy C."/>
            <person name="Neiman D."/>
            <person name="Pearson M."/>
            <person name="Priest M."/>
            <person name="Roberts A."/>
            <person name="Saif S."/>
            <person name="Shea T."/>
            <person name="Sisk P."/>
            <person name="Stolte C."/>
            <person name="Sykes S."/>
            <person name="Wortman J."/>
            <person name="Nusbaum C."/>
            <person name="Birren B."/>
        </authorList>
    </citation>
    <scope>NUCLEOTIDE SEQUENCE [LARGE SCALE GENOMIC DNA]</scope>
    <source>
        <strain evidence="2 3">OT 289</strain>
    </source>
</reference>
<feature type="transmembrane region" description="Helical" evidence="1">
    <location>
        <begin position="20"/>
        <end position="40"/>
    </location>
</feature>